<organism evidence="4 5">
    <name type="scientific">Streptomyces gottesmaniae</name>
    <dbReference type="NCBI Taxonomy" id="3075518"/>
    <lineage>
        <taxon>Bacteria</taxon>
        <taxon>Bacillati</taxon>
        <taxon>Actinomycetota</taxon>
        <taxon>Actinomycetes</taxon>
        <taxon>Kitasatosporales</taxon>
        <taxon>Streptomycetaceae</taxon>
        <taxon>Streptomyces</taxon>
    </lineage>
</organism>
<keyword evidence="5" id="KW-1185">Reference proteome</keyword>
<feature type="domain" description="Cyclophilin-like" evidence="3">
    <location>
        <begin position="76"/>
        <end position="174"/>
    </location>
</feature>
<dbReference type="Pfam" id="PF18050">
    <property type="entry name" value="Cyclophil_like2"/>
    <property type="match status" value="1"/>
</dbReference>
<dbReference type="Gene3D" id="2.40.100.20">
    <property type="match status" value="1"/>
</dbReference>
<dbReference type="EMBL" id="JAVRFJ010000006">
    <property type="protein sequence ID" value="MDT0567692.1"/>
    <property type="molecule type" value="Genomic_DNA"/>
</dbReference>
<name>A0ABU2YWW3_9ACTN</name>
<feature type="chain" id="PRO_5045843271" evidence="2">
    <location>
        <begin position="24"/>
        <end position="185"/>
    </location>
</feature>
<feature type="region of interest" description="Disordered" evidence="1">
    <location>
        <begin position="27"/>
        <end position="69"/>
    </location>
</feature>
<dbReference type="RefSeq" id="WP_052146179.1">
    <property type="nucleotide sequence ID" value="NZ_JAVRFJ010000006.1"/>
</dbReference>
<gene>
    <name evidence="4" type="ORF">RM704_09450</name>
</gene>
<feature type="signal peptide" evidence="2">
    <location>
        <begin position="1"/>
        <end position="23"/>
    </location>
</feature>
<evidence type="ECO:0000313" key="5">
    <source>
        <dbReference type="Proteomes" id="UP001180737"/>
    </source>
</evidence>
<dbReference type="SUPFAM" id="SSF50891">
    <property type="entry name" value="Cyclophilin-like"/>
    <property type="match status" value="1"/>
</dbReference>
<evidence type="ECO:0000259" key="3">
    <source>
        <dbReference type="Pfam" id="PF18050"/>
    </source>
</evidence>
<dbReference type="PROSITE" id="PS51257">
    <property type="entry name" value="PROKAR_LIPOPROTEIN"/>
    <property type="match status" value="1"/>
</dbReference>
<proteinExistence type="predicted"/>
<evidence type="ECO:0000256" key="2">
    <source>
        <dbReference type="SAM" id="SignalP"/>
    </source>
</evidence>
<dbReference type="Proteomes" id="UP001180737">
    <property type="component" value="Unassembled WGS sequence"/>
</dbReference>
<evidence type="ECO:0000313" key="4">
    <source>
        <dbReference type="EMBL" id="MDT0567692.1"/>
    </source>
</evidence>
<protein>
    <submittedName>
        <fullName evidence="4">Cyclophilin-like fold protein</fullName>
    </submittedName>
</protein>
<keyword evidence="2" id="KW-0732">Signal</keyword>
<accession>A0ABU2YWW3</accession>
<dbReference type="InterPro" id="IPR041183">
    <property type="entry name" value="Cyclophilin-like"/>
</dbReference>
<dbReference type="InterPro" id="IPR029000">
    <property type="entry name" value="Cyclophilin-like_dom_sf"/>
</dbReference>
<comment type="caution">
    <text evidence="4">The sequence shown here is derived from an EMBL/GenBank/DDBJ whole genome shotgun (WGS) entry which is preliminary data.</text>
</comment>
<reference evidence="4" key="1">
    <citation type="submission" date="2024-05" db="EMBL/GenBank/DDBJ databases">
        <title>30 novel species of actinomycetes from the DSMZ collection.</title>
        <authorList>
            <person name="Nouioui I."/>
        </authorList>
    </citation>
    <scope>NUCLEOTIDE SEQUENCE</scope>
    <source>
        <strain evidence="4">DSM 3412</strain>
    </source>
</reference>
<sequence length="185" mass="18897">MHSAVHRNLVRIAPAATLLLAVAACSSDSPDAAPSRSSSVSAPAGRETAASDAPSAAPASPSSASSRSTAMDIRVTLDGRSVEATLNDSPAARDFAELLPLTLDLEDFHGTERVADLPRALDTSGAPEPAAARTGDIAYYAPWGNLALFYRDGPAASADLLILGHLDVGADQLGRAARITLEAAP</sequence>
<evidence type="ECO:0000256" key="1">
    <source>
        <dbReference type="SAM" id="MobiDB-lite"/>
    </source>
</evidence>